<dbReference type="Pfam" id="PF03466">
    <property type="entry name" value="LysR_substrate"/>
    <property type="match status" value="1"/>
</dbReference>
<dbReference type="InterPro" id="IPR000847">
    <property type="entry name" value="LysR_HTH_N"/>
</dbReference>
<dbReference type="GO" id="GO:0003700">
    <property type="term" value="F:DNA-binding transcription factor activity"/>
    <property type="evidence" value="ECO:0007669"/>
    <property type="project" value="InterPro"/>
</dbReference>
<dbReference type="SUPFAM" id="SSF53850">
    <property type="entry name" value="Periplasmic binding protein-like II"/>
    <property type="match status" value="1"/>
</dbReference>
<dbReference type="PANTHER" id="PTHR30293">
    <property type="entry name" value="TRANSCRIPTIONAL REGULATORY PROTEIN NAC-RELATED"/>
    <property type="match status" value="1"/>
</dbReference>
<dbReference type="PRINTS" id="PR00039">
    <property type="entry name" value="HTHLYSR"/>
</dbReference>
<dbReference type="InterPro" id="IPR005119">
    <property type="entry name" value="LysR_subst-bd"/>
</dbReference>
<evidence type="ECO:0000259" key="7">
    <source>
        <dbReference type="PROSITE" id="PS50931"/>
    </source>
</evidence>
<feature type="domain" description="HTH lysR-type" evidence="7">
    <location>
        <begin position="1"/>
        <end position="58"/>
    </location>
</feature>
<dbReference type="SUPFAM" id="SSF46785">
    <property type="entry name" value="Winged helix' DNA-binding domain"/>
    <property type="match status" value="1"/>
</dbReference>
<dbReference type="GO" id="GO:2000142">
    <property type="term" value="P:regulation of DNA-templated transcription initiation"/>
    <property type="evidence" value="ECO:0007669"/>
    <property type="project" value="TreeGrafter"/>
</dbReference>
<evidence type="ECO:0000256" key="6">
    <source>
        <dbReference type="SAM" id="MobiDB-lite"/>
    </source>
</evidence>
<evidence type="ECO:0000256" key="4">
    <source>
        <dbReference type="ARBA" id="ARBA00023159"/>
    </source>
</evidence>
<evidence type="ECO:0000256" key="3">
    <source>
        <dbReference type="ARBA" id="ARBA00023125"/>
    </source>
</evidence>
<keyword evidence="3" id="KW-0238">DNA-binding</keyword>
<comment type="caution">
    <text evidence="8">The sequence shown here is derived from an EMBL/GenBank/DDBJ whole genome shotgun (WGS) entry which is preliminary data.</text>
</comment>
<dbReference type="AlphaFoldDB" id="A0A9X5ASL8"/>
<dbReference type="InterPro" id="IPR036388">
    <property type="entry name" value="WH-like_DNA-bd_sf"/>
</dbReference>
<comment type="similarity">
    <text evidence="1">Belongs to the LysR transcriptional regulatory family.</text>
</comment>
<dbReference type="Pfam" id="PF00126">
    <property type="entry name" value="HTH_1"/>
    <property type="match status" value="1"/>
</dbReference>
<dbReference type="Proteomes" id="UP000438991">
    <property type="component" value="Unassembled WGS sequence"/>
</dbReference>
<sequence length="336" mass="35692">MDIRQLRAFVTIVDLGSLTRAAAQLHVAQPALSQRMTRLEAELDTALLLRSPQGVQPTEAGKALYRHARTVLRQIEEARQEVRRGAAHGATGTVAVGLPTTVAAMLAAPLLRRVRAEHPGIRLQVFESMSGYLEELLANGRLDLAVLYRDLETPSVAVEPLLREELFVMGTLPGDARAGRRARADGRATCPVRALAGVPLVLPSGAQGLRRLVDRAFARAGAEPPTVVADLDSLPLLLAAALDGLACTILPWSALAALPPGVTLAHRRLTEPDLDRPVSLCRLATAPRTAAAEAVRDILLALTRDGLADGTWRGVRPTGTPAPAPPPRTRTRGGGP</sequence>
<accession>A0A9X5ASL8</accession>
<protein>
    <submittedName>
        <fullName evidence="8">LysR family transcriptional regulator</fullName>
    </submittedName>
</protein>
<organism evidence="8 9">
    <name type="scientific">Rhodoplanes serenus</name>
    <dbReference type="NCBI Taxonomy" id="200615"/>
    <lineage>
        <taxon>Bacteria</taxon>
        <taxon>Pseudomonadati</taxon>
        <taxon>Pseudomonadota</taxon>
        <taxon>Alphaproteobacteria</taxon>
        <taxon>Hyphomicrobiales</taxon>
        <taxon>Nitrobacteraceae</taxon>
        <taxon>Rhodoplanes</taxon>
    </lineage>
</organism>
<dbReference type="EMBL" id="WNKV01000011">
    <property type="protein sequence ID" value="MTW17612.1"/>
    <property type="molecule type" value="Genomic_DNA"/>
</dbReference>
<keyword evidence="2" id="KW-0805">Transcription regulation</keyword>
<feature type="region of interest" description="Disordered" evidence="6">
    <location>
        <begin position="310"/>
        <end position="336"/>
    </location>
</feature>
<proteinExistence type="inferred from homology"/>
<gene>
    <name evidence="8" type="ORF">GJ689_15510</name>
</gene>
<evidence type="ECO:0000313" key="8">
    <source>
        <dbReference type="EMBL" id="MTW17612.1"/>
    </source>
</evidence>
<dbReference type="RefSeq" id="WP_155480277.1">
    <property type="nucleotide sequence ID" value="NZ_WNKV01000011.1"/>
</dbReference>
<dbReference type="GO" id="GO:0003677">
    <property type="term" value="F:DNA binding"/>
    <property type="evidence" value="ECO:0007669"/>
    <property type="project" value="UniProtKB-KW"/>
</dbReference>
<evidence type="ECO:0000256" key="5">
    <source>
        <dbReference type="ARBA" id="ARBA00023163"/>
    </source>
</evidence>
<dbReference type="Gene3D" id="1.10.10.10">
    <property type="entry name" value="Winged helix-like DNA-binding domain superfamily/Winged helix DNA-binding domain"/>
    <property type="match status" value="1"/>
</dbReference>
<evidence type="ECO:0000313" key="9">
    <source>
        <dbReference type="Proteomes" id="UP000438991"/>
    </source>
</evidence>
<evidence type="ECO:0000256" key="1">
    <source>
        <dbReference type="ARBA" id="ARBA00009437"/>
    </source>
</evidence>
<dbReference type="InterPro" id="IPR036390">
    <property type="entry name" value="WH_DNA-bd_sf"/>
</dbReference>
<name>A0A9X5ASL8_9BRAD</name>
<dbReference type="PROSITE" id="PS50931">
    <property type="entry name" value="HTH_LYSR"/>
    <property type="match status" value="1"/>
</dbReference>
<evidence type="ECO:0000256" key="2">
    <source>
        <dbReference type="ARBA" id="ARBA00023015"/>
    </source>
</evidence>
<keyword evidence="5" id="KW-0804">Transcription</keyword>
<keyword evidence="4" id="KW-0010">Activator</keyword>
<reference evidence="8 9" key="1">
    <citation type="submission" date="2019-11" db="EMBL/GenBank/DDBJ databases">
        <title>Whole-genome sequence of Rhodoplanes serenus DSM 18633, type strain.</title>
        <authorList>
            <person name="Kyndt J.A."/>
            <person name="Meyer T.E."/>
        </authorList>
    </citation>
    <scope>NUCLEOTIDE SEQUENCE [LARGE SCALE GENOMIC DNA]</scope>
    <source>
        <strain evidence="8 9">DSM 18633</strain>
    </source>
</reference>
<dbReference type="Gene3D" id="3.40.190.290">
    <property type="match status" value="1"/>
</dbReference>
<dbReference type="FunFam" id="1.10.10.10:FF:000001">
    <property type="entry name" value="LysR family transcriptional regulator"/>
    <property type="match status" value="1"/>
</dbReference>
<dbReference type="PANTHER" id="PTHR30293:SF0">
    <property type="entry name" value="NITROGEN ASSIMILATION REGULATORY PROTEIN NAC"/>
    <property type="match status" value="1"/>
</dbReference>